<dbReference type="Proteomes" id="UP000191024">
    <property type="component" value="Chromosome D"/>
</dbReference>
<accession>A0A1G4JBH9</accession>
<feature type="repeat" description="TPR" evidence="3">
    <location>
        <begin position="424"/>
        <end position="457"/>
    </location>
</feature>
<dbReference type="PANTHER" id="PTHR12558:SF13">
    <property type="entry name" value="CELL DIVISION CYCLE PROTEIN 27 HOMOLOG"/>
    <property type="match status" value="1"/>
</dbReference>
<feature type="repeat" description="TPR" evidence="3">
    <location>
        <begin position="560"/>
        <end position="593"/>
    </location>
</feature>
<feature type="repeat" description="TPR" evidence="3">
    <location>
        <begin position="144"/>
        <end position="177"/>
    </location>
</feature>
<dbReference type="AlphaFoldDB" id="A0A1G4JBH9"/>
<protein>
    <submittedName>
        <fullName evidence="4">LAMI_0D05028g1_1</fullName>
    </submittedName>
</protein>
<name>A0A1G4JBH9_9SACH</name>
<dbReference type="InterPro" id="IPR011990">
    <property type="entry name" value="TPR-like_helical_dom_sf"/>
</dbReference>
<evidence type="ECO:0000313" key="5">
    <source>
        <dbReference type="Proteomes" id="UP000191024"/>
    </source>
</evidence>
<dbReference type="GO" id="GO:0005680">
    <property type="term" value="C:anaphase-promoting complex"/>
    <property type="evidence" value="ECO:0007669"/>
    <property type="project" value="UniProtKB-ARBA"/>
</dbReference>
<organism evidence="4 5">
    <name type="scientific">Lachancea mirantina</name>
    <dbReference type="NCBI Taxonomy" id="1230905"/>
    <lineage>
        <taxon>Eukaryota</taxon>
        <taxon>Fungi</taxon>
        <taxon>Dikarya</taxon>
        <taxon>Ascomycota</taxon>
        <taxon>Saccharomycotina</taxon>
        <taxon>Saccharomycetes</taxon>
        <taxon>Saccharomycetales</taxon>
        <taxon>Saccharomycetaceae</taxon>
        <taxon>Lachancea</taxon>
    </lineage>
</organism>
<feature type="repeat" description="TPR" evidence="3">
    <location>
        <begin position="594"/>
        <end position="627"/>
    </location>
</feature>
<proteinExistence type="inferred from homology"/>
<dbReference type="Pfam" id="PF13181">
    <property type="entry name" value="TPR_8"/>
    <property type="match status" value="1"/>
</dbReference>
<feature type="repeat" description="TPR" evidence="3">
    <location>
        <begin position="492"/>
        <end position="525"/>
    </location>
</feature>
<dbReference type="PANTHER" id="PTHR12558">
    <property type="entry name" value="CELL DIVISION CYCLE 16,23,27"/>
    <property type="match status" value="1"/>
</dbReference>
<dbReference type="GO" id="GO:0031145">
    <property type="term" value="P:anaphase-promoting complex-dependent catabolic process"/>
    <property type="evidence" value="ECO:0007669"/>
    <property type="project" value="TreeGrafter"/>
</dbReference>
<evidence type="ECO:0000313" key="4">
    <source>
        <dbReference type="EMBL" id="SCU87171.1"/>
    </source>
</evidence>
<dbReference type="GO" id="GO:0016567">
    <property type="term" value="P:protein ubiquitination"/>
    <property type="evidence" value="ECO:0007669"/>
    <property type="project" value="TreeGrafter"/>
</dbReference>
<dbReference type="GO" id="GO:0007091">
    <property type="term" value="P:metaphase/anaphase transition of mitotic cell cycle"/>
    <property type="evidence" value="ECO:0007669"/>
    <property type="project" value="TreeGrafter"/>
</dbReference>
<dbReference type="GO" id="GO:0051301">
    <property type="term" value="P:cell division"/>
    <property type="evidence" value="ECO:0007669"/>
    <property type="project" value="TreeGrafter"/>
</dbReference>
<dbReference type="SUPFAM" id="SSF48452">
    <property type="entry name" value="TPR-like"/>
    <property type="match status" value="2"/>
</dbReference>
<reference evidence="4 5" key="1">
    <citation type="submission" date="2016-03" db="EMBL/GenBank/DDBJ databases">
        <authorList>
            <person name="Devillers H."/>
        </authorList>
    </citation>
    <scope>NUCLEOTIDE SEQUENCE [LARGE SCALE GENOMIC DNA]</scope>
    <source>
        <strain evidence="4">CBS 11717</strain>
    </source>
</reference>
<gene>
    <name evidence="4" type="ORF">LAMI_0D05028G</name>
</gene>
<dbReference type="Gene3D" id="1.25.40.10">
    <property type="entry name" value="Tetratricopeptide repeat domain"/>
    <property type="match status" value="4"/>
</dbReference>
<dbReference type="InterPro" id="IPR019734">
    <property type="entry name" value="TPR_rpt"/>
</dbReference>
<sequence>MYPVSSGRLRGLGEEPFERLQALIEASIQQNNLETAEFQCEILVGEGKREEASLSQLHTASYYYGLVLYLRGKIQIAWDAVSPFKTQFLGCSYVLARCALQLKDSYCREAATALAGFSKFEERIGVDASASAAAGPLFMAPDEATLHCVLGQLYMRLGRTSESAAEHYKALTLNPYLWESLRAMCELRSDFSVGKLYVRRQSNRRVQSSLGTRPRRGLILKPHTPFKVPAFDSKRKNVAMAAQQQPHSLNKTKHGVQLKASNISMTSTTGNGNTHLKSRLLATPPSKLAASDRVVSPVNLSNDTSGSLTGFEPTGLIDSIFYALGKAYKSACQYDCYKAIRFLSEELPPNLLSTMPWVLACLGKLHFEIVNYEMSNKYFKALRKLQPKRVEDMEIYSTLLWHFRDAVELSALSRELVSFAKLAPQTWICVGNFFSQKGAREKSIQAFQWSVELDPKFAYGYTLQGHDHSSNDAFDTARTCYRQALAVNSQHYNAHYGLGMCALKLGHYEESLLHFERARGINPANVILLCCCGVALEKLDHQDKALDYYDLACELQPTSSLALFKKAQLLFTMAKYNSALENFETLRALAPEEATVHFLLGQLYQIIGRRQDAVNAFTVALNLDRKGSQVIKAALEKCYRLE</sequence>
<dbReference type="Pfam" id="PF12895">
    <property type="entry name" value="ANAPC3"/>
    <property type="match status" value="1"/>
</dbReference>
<evidence type="ECO:0000256" key="1">
    <source>
        <dbReference type="ARBA" id="ARBA00022803"/>
    </source>
</evidence>
<dbReference type="PROSITE" id="PS50005">
    <property type="entry name" value="TPR"/>
    <property type="match status" value="5"/>
</dbReference>
<keyword evidence="1 3" id="KW-0802">TPR repeat</keyword>
<dbReference type="Pfam" id="PF13432">
    <property type="entry name" value="TPR_16"/>
    <property type="match status" value="2"/>
</dbReference>
<comment type="similarity">
    <text evidence="2">Belongs to the APC3/CDC27 family.</text>
</comment>
<evidence type="ECO:0000256" key="2">
    <source>
        <dbReference type="ARBA" id="ARBA00038210"/>
    </source>
</evidence>
<dbReference type="OrthoDB" id="329563at2759"/>
<dbReference type="STRING" id="1230905.A0A1G4JBH9"/>
<evidence type="ECO:0000256" key="3">
    <source>
        <dbReference type="PROSITE-ProRule" id="PRU00339"/>
    </source>
</evidence>
<dbReference type="SMART" id="SM00028">
    <property type="entry name" value="TPR"/>
    <property type="match status" value="8"/>
</dbReference>
<keyword evidence="5" id="KW-1185">Reference proteome</keyword>
<dbReference type="EMBL" id="LT598463">
    <property type="protein sequence ID" value="SCU87171.1"/>
    <property type="molecule type" value="Genomic_DNA"/>
</dbReference>
<dbReference type="GO" id="GO:0005737">
    <property type="term" value="C:cytoplasm"/>
    <property type="evidence" value="ECO:0007669"/>
    <property type="project" value="TreeGrafter"/>
</dbReference>